<dbReference type="EMBL" id="FNBG01000001">
    <property type="protein sequence ID" value="SDE67416.1"/>
    <property type="molecule type" value="Genomic_DNA"/>
</dbReference>
<dbReference type="PROSITE" id="PS51365">
    <property type="entry name" value="RENAL_DIPEPTIDASE_2"/>
    <property type="match status" value="1"/>
</dbReference>
<keyword evidence="2" id="KW-1185">Reference proteome</keyword>
<dbReference type="PANTHER" id="PTHR10443:SF12">
    <property type="entry name" value="DIPEPTIDASE"/>
    <property type="match status" value="1"/>
</dbReference>
<organism evidence="1 2">
    <name type="scientific">Fontibacillus panacisegetis</name>
    <dbReference type="NCBI Taxonomy" id="670482"/>
    <lineage>
        <taxon>Bacteria</taxon>
        <taxon>Bacillati</taxon>
        <taxon>Bacillota</taxon>
        <taxon>Bacilli</taxon>
        <taxon>Bacillales</taxon>
        <taxon>Paenibacillaceae</taxon>
        <taxon>Fontibacillus</taxon>
    </lineage>
</organism>
<dbReference type="STRING" id="670482.SAMN04488542_101345"/>
<gene>
    <name evidence="1" type="ORF">SAMN04488542_101345</name>
</gene>
<dbReference type="PANTHER" id="PTHR10443">
    <property type="entry name" value="MICROSOMAL DIPEPTIDASE"/>
    <property type="match status" value="1"/>
</dbReference>
<dbReference type="Gene3D" id="3.20.20.140">
    <property type="entry name" value="Metal-dependent hydrolases"/>
    <property type="match status" value="1"/>
</dbReference>
<dbReference type="SUPFAM" id="SSF51556">
    <property type="entry name" value="Metallo-dependent hydrolases"/>
    <property type="match status" value="1"/>
</dbReference>
<name>A0A1G7EV94_9BACL</name>
<dbReference type="InterPro" id="IPR008257">
    <property type="entry name" value="Pept_M19"/>
</dbReference>
<evidence type="ECO:0000313" key="2">
    <source>
        <dbReference type="Proteomes" id="UP000198972"/>
    </source>
</evidence>
<dbReference type="AlphaFoldDB" id="A0A1G7EV94"/>
<sequence length="317" mass="35471">MKYKVADFHCDALSKMQLDSTLFFDKEKDLDVTLQRMQQGGVALQTFAIFVSQRLGKPGFSHILDQIDIFQHKVVSTGVVPITSVDELEHALESGKPGGILSIEGADGLEGNLYHLRTCFERGVRFLGITWNYENWAADGILEARNGGLTPAGRELVKTCYELGITLDVSHLSEKGFWDLVELASEAHKPFIASHSNVYSICPNIRNLREHQIQAIINLSGVIGITFVPWFVKDMESVSSYDLLPHIERICELGGQKHLMFGSDFDGIESHLTDLKHSGHYDGWVNTLLLHYPEDLVTGWLSSNAISFLRNCLPKNK</sequence>
<dbReference type="GO" id="GO:0070573">
    <property type="term" value="F:metallodipeptidase activity"/>
    <property type="evidence" value="ECO:0007669"/>
    <property type="project" value="InterPro"/>
</dbReference>
<protein>
    <submittedName>
        <fullName evidence="1">Membrane dipeptidase</fullName>
    </submittedName>
</protein>
<dbReference type="OrthoDB" id="9804920at2"/>
<dbReference type="InterPro" id="IPR032466">
    <property type="entry name" value="Metal_Hydrolase"/>
</dbReference>
<evidence type="ECO:0000313" key="1">
    <source>
        <dbReference type="EMBL" id="SDE67416.1"/>
    </source>
</evidence>
<proteinExistence type="predicted"/>
<reference evidence="1 2" key="1">
    <citation type="submission" date="2016-10" db="EMBL/GenBank/DDBJ databases">
        <authorList>
            <person name="de Groot N.N."/>
        </authorList>
    </citation>
    <scope>NUCLEOTIDE SEQUENCE [LARGE SCALE GENOMIC DNA]</scope>
    <source>
        <strain evidence="1 2">DSM 28129</strain>
    </source>
</reference>
<dbReference type="GO" id="GO:0006508">
    <property type="term" value="P:proteolysis"/>
    <property type="evidence" value="ECO:0007669"/>
    <property type="project" value="InterPro"/>
</dbReference>
<dbReference type="Proteomes" id="UP000198972">
    <property type="component" value="Unassembled WGS sequence"/>
</dbReference>
<accession>A0A1G7EV94</accession>
<dbReference type="Pfam" id="PF01244">
    <property type="entry name" value="Peptidase_M19"/>
    <property type="match status" value="1"/>
</dbReference>
<dbReference type="RefSeq" id="WP_091226190.1">
    <property type="nucleotide sequence ID" value="NZ_FNBG01000001.1"/>
</dbReference>